<keyword evidence="2" id="KW-1185">Reference proteome</keyword>
<dbReference type="Pfam" id="PF14114">
    <property type="entry name" value="DUF4286"/>
    <property type="match status" value="1"/>
</dbReference>
<reference evidence="1 2" key="1">
    <citation type="submission" date="2020-03" db="EMBL/GenBank/DDBJ databases">
        <title>Genomic Encyclopedia of Type Strains, Phase IV (KMG-IV): sequencing the most valuable type-strain genomes for metagenomic binning, comparative biology and taxonomic classification.</title>
        <authorList>
            <person name="Goeker M."/>
        </authorList>
    </citation>
    <scope>NUCLEOTIDE SEQUENCE [LARGE SCALE GENOMIC DNA]</scope>
    <source>
        <strain evidence="1 2">DSM 105096</strain>
    </source>
</reference>
<protein>
    <submittedName>
        <fullName evidence="1">Uncharacterized protein</fullName>
    </submittedName>
</protein>
<evidence type="ECO:0000313" key="2">
    <source>
        <dbReference type="Proteomes" id="UP000770785"/>
    </source>
</evidence>
<dbReference type="InterPro" id="IPR025563">
    <property type="entry name" value="DUF4286"/>
</dbReference>
<organism evidence="1 2">
    <name type="scientific">Neolewinella antarctica</name>
    <dbReference type="NCBI Taxonomy" id="442734"/>
    <lineage>
        <taxon>Bacteria</taxon>
        <taxon>Pseudomonadati</taxon>
        <taxon>Bacteroidota</taxon>
        <taxon>Saprospiria</taxon>
        <taxon>Saprospirales</taxon>
        <taxon>Lewinellaceae</taxon>
        <taxon>Neolewinella</taxon>
    </lineage>
</organism>
<evidence type="ECO:0000313" key="1">
    <source>
        <dbReference type="EMBL" id="NJC24634.1"/>
    </source>
</evidence>
<dbReference type="Proteomes" id="UP000770785">
    <property type="component" value="Unassembled WGS sequence"/>
</dbReference>
<name>A0ABX0X6L8_9BACT</name>
<accession>A0ABX0X6L8</accession>
<sequence length="104" mass="11986">MLIYNVTYKIDRAVHGQWLKFAERDFLPVIMESGAVEGYDLTRLLGVDELDGLTYCLLLRFASRPSFNVYQEKFQLGHQKMMDGSFAGRYVSFPSTLDVVLREP</sequence>
<gene>
    <name evidence="1" type="ORF">GGR27_000115</name>
</gene>
<dbReference type="RefSeq" id="WP_168035454.1">
    <property type="nucleotide sequence ID" value="NZ_JAATJH010000001.1"/>
</dbReference>
<dbReference type="EMBL" id="JAATJH010000001">
    <property type="protein sequence ID" value="NJC24634.1"/>
    <property type="molecule type" value="Genomic_DNA"/>
</dbReference>
<proteinExistence type="predicted"/>
<comment type="caution">
    <text evidence="1">The sequence shown here is derived from an EMBL/GenBank/DDBJ whole genome shotgun (WGS) entry which is preliminary data.</text>
</comment>